<dbReference type="GO" id="GO:0005524">
    <property type="term" value="F:ATP binding"/>
    <property type="evidence" value="ECO:0007669"/>
    <property type="project" value="UniProtKB-KW"/>
</dbReference>
<dbReference type="Pfam" id="PF22679">
    <property type="entry name" value="T1R_D3-like"/>
    <property type="match status" value="1"/>
</dbReference>
<organism evidence="15 16">
    <name type="scientific">Ichthyobacterium seriolicida</name>
    <dbReference type="NCBI Taxonomy" id="242600"/>
    <lineage>
        <taxon>Bacteria</taxon>
        <taxon>Pseudomonadati</taxon>
        <taxon>Bacteroidota</taxon>
        <taxon>Flavobacteriia</taxon>
        <taxon>Flavobacteriales</taxon>
        <taxon>Ichthyobacteriaceae</taxon>
        <taxon>Ichthyobacterium</taxon>
    </lineage>
</organism>
<dbReference type="AlphaFoldDB" id="A0A1J1E920"/>
<sequence>MSENKFFENNIERLIVEKLQSLGYNYLYGQQISAEGEFSERRSYSDVLLRERFRRALSQLNPNIPEEAIQDAFSQVSNISASEDLLSGNEAFHKMLTQGIRVSYYKDGTTRGDLVRIIDFDNIKKNDFTVVNQFTVVEHNDIKKPDIILFVNGLPLVVIELKNSLYKKETIKSAYNQLQAYINSIPKLFIYNSLCVISDGIEAKSGSLSAAFSRFLNWKTKDRKTLAPNLDSSIEILIQGQLNKATLTDIIRHFTLFDKSKIEDPKRGITTINIVKRVASYHQYYGVNKAVESSKIASLENGNRKAGVIWHTQGSGKSLSMVFYAGKIVRELNNPTVLVIIDKNDFGELFHTFTSASQLLRQTPVKANDKQHLKTLLKVTSGGVIFTTIQKFQIKEGNEYERLTDRKNVIVIANEADKIQYGFRSKKTDDIDENGNVIKGQPIVYGFAKYMRDALPNATYLGFTGTPIDSKDINTFGVFGNYVDTYDIEQSINDGLTLPVFYESRFGKVNLSEQDRELVGQLDEKSVSQELVEIQKPRSNWARLEASIGSESRIKNIAKDIVDHFIERQSVFEGKAIVVAMSRRIVMQLYDEIIAIMPEWHDNDVYKGVIKAVVAISPSVGSSNTEKIKYHAKKQQRRTLALRMKDPYDQLKIVIVTNMWLTGFDVPSMHTLYIYKPLKGYKLMQAIARVNRIYKDKPGGLVVDYLGLASDFKKSLDFYGNSRGKGNPVIFEKEAEDLFLEKIKVVSQMFLEKPELGNLKSLEHAFVNYKDFFSSKKSERLKIILTAQEHILSLDNGKKRFIDEVTSLSKLYVNTMMHSKVIELKDEIALFQALKVRLSKYISEIVDKTDYESESLIHMLSNEDLFSEEIVDVFDAAGIKKPEGSVLSEEFLIQIKQMQHQNTALEVLKKILREEIKYIAKINTVQGESLREILENTVDEYRNKTLTNTDAIERLASLAKQIKELYGPRDFLGLTDYELIFYDIISQGQGAKEVLGDEQLRDLAVYLADTFKNNISVDWVVKESVRAKLKVLLKRGLRKYGYPIDQQKLITRIILNQARFLPELLS</sequence>
<dbReference type="RefSeq" id="WP_096684557.1">
    <property type="nucleotide sequence ID" value="NZ_AP014564.1"/>
</dbReference>
<dbReference type="Proteomes" id="UP000243197">
    <property type="component" value="Chromosome"/>
</dbReference>
<dbReference type="REBASE" id="165175">
    <property type="entry name" value="IseJBKA6ORF13P"/>
</dbReference>
<evidence type="ECO:0000256" key="8">
    <source>
        <dbReference type="ARBA" id="ARBA00022840"/>
    </source>
</evidence>
<dbReference type="GO" id="GO:0009035">
    <property type="term" value="F:type I site-specific deoxyribonuclease activity"/>
    <property type="evidence" value="ECO:0007669"/>
    <property type="project" value="UniProtKB-EC"/>
</dbReference>
<name>A0A1J1E920_9FLAO</name>
<gene>
    <name evidence="15" type="ORF">JBKA6_0011</name>
</gene>
<dbReference type="OrthoDB" id="9758243at2"/>
<keyword evidence="5 10" id="KW-0680">Restriction system</keyword>
<feature type="domain" description="Restriction endonuclease type I HsdR second RecA-like helicase" evidence="14">
    <location>
        <begin position="630"/>
        <end position="705"/>
    </location>
</feature>
<feature type="domain" description="Restriction endonuclease type I HsdR N-terminal" evidence="11">
    <location>
        <begin position="8"/>
        <end position="212"/>
    </location>
</feature>
<dbReference type="NCBIfam" id="TIGR00348">
    <property type="entry name" value="hsdR"/>
    <property type="match status" value="1"/>
</dbReference>
<dbReference type="Pfam" id="PF18766">
    <property type="entry name" value="SWI2_SNF2"/>
    <property type="match status" value="1"/>
</dbReference>
<keyword evidence="7 10" id="KW-0378">Hydrolase</keyword>
<comment type="subunit">
    <text evidence="10">The type I restriction/modification system is composed of three polypeptides R, M and S.</text>
</comment>
<evidence type="ECO:0000259" key="12">
    <source>
        <dbReference type="Pfam" id="PF11867"/>
    </source>
</evidence>
<dbReference type="Pfam" id="PF04313">
    <property type="entry name" value="HSDR_N"/>
    <property type="match status" value="1"/>
</dbReference>
<dbReference type="PANTHER" id="PTHR30195:SF15">
    <property type="entry name" value="TYPE I RESTRICTION ENZYME HINDI ENDONUCLEASE SUBUNIT"/>
    <property type="match status" value="1"/>
</dbReference>
<dbReference type="Gene3D" id="3.40.50.300">
    <property type="entry name" value="P-loop containing nucleotide triphosphate hydrolases"/>
    <property type="match status" value="2"/>
</dbReference>
<dbReference type="KEGG" id="ise:JBKA6_0011"/>
<dbReference type="PANTHER" id="PTHR30195">
    <property type="entry name" value="TYPE I SITE-SPECIFIC DEOXYRIBONUCLEASE PROTEIN SUBUNIT M AND R"/>
    <property type="match status" value="1"/>
</dbReference>
<evidence type="ECO:0000256" key="1">
    <source>
        <dbReference type="ARBA" id="ARBA00000851"/>
    </source>
</evidence>
<keyword evidence="9 10" id="KW-0238">DNA-binding</keyword>
<accession>A0A1J1E920</accession>
<comment type="similarity">
    <text evidence="2 10">Belongs to the HsdR family.</text>
</comment>
<evidence type="ECO:0000256" key="2">
    <source>
        <dbReference type="ARBA" id="ARBA00008598"/>
    </source>
</evidence>
<dbReference type="GO" id="GO:0003677">
    <property type="term" value="F:DNA binding"/>
    <property type="evidence" value="ECO:0007669"/>
    <property type="project" value="UniProtKB-KW"/>
</dbReference>
<evidence type="ECO:0000256" key="4">
    <source>
        <dbReference type="ARBA" id="ARBA00022741"/>
    </source>
</evidence>
<keyword evidence="6" id="KW-0255">Endonuclease</keyword>
<keyword evidence="4 10" id="KW-0547">Nucleotide-binding</keyword>
<evidence type="ECO:0000256" key="7">
    <source>
        <dbReference type="ARBA" id="ARBA00022801"/>
    </source>
</evidence>
<dbReference type="InterPro" id="IPR051268">
    <property type="entry name" value="Type-I_R_enzyme_R_subunit"/>
</dbReference>
<evidence type="ECO:0000256" key="10">
    <source>
        <dbReference type="RuleBase" id="RU364115"/>
    </source>
</evidence>
<keyword evidence="8 10" id="KW-0067">ATP-binding</keyword>
<protein>
    <recommendedName>
        <fullName evidence="10">Type I restriction enzyme endonuclease subunit</fullName>
        <shortName evidence="10">R protein</shortName>
        <ecNumber evidence="10">3.1.21.3</ecNumber>
    </recommendedName>
</protein>
<dbReference type="GO" id="GO:0009307">
    <property type="term" value="P:DNA restriction-modification system"/>
    <property type="evidence" value="ECO:0007669"/>
    <property type="project" value="UniProtKB-KW"/>
</dbReference>
<dbReference type="Pfam" id="PF11867">
    <property type="entry name" value="T1RH-like_C"/>
    <property type="match status" value="1"/>
</dbReference>
<dbReference type="InterPro" id="IPR021810">
    <property type="entry name" value="T1RH-like_C"/>
</dbReference>
<dbReference type="CDD" id="cd18800">
    <property type="entry name" value="SF2_C_EcoR124I-like"/>
    <property type="match status" value="1"/>
</dbReference>
<dbReference type="InterPro" id="IPR007409">
    <property type="entry name" value="Restrct_endonuc_type1_HsdR_N"/>
</dbReference>
<comment type="catalytic activity">
    <reaction evidence="1 10">
        <text>Endonucleolytic cleavage of DNA to give random double-stranded fragments with terminal 5'-phosphates, ATP is simultaneously hydrolyzed.</text>
        <dbReference type="EC" id="3.1.21.3"/>
    </reaction>
</comment>
<evidence type="ECO:0000259" key="11">
    <source>
        <dbReference type="Pfam" id="PF04313"/>
    </source>
</evidence>
<dbReference type="InterPro" id="IPR004473">
    <property type="entry name" value="Restrct_endonuc_typeI_HsdR"/>
</dbReference>
<dbReference type="EMBL" id="AP014564">
    <property type="protein sequence ID" value="BAV94024.1"/>
    <property type="molecule type" value="Genomic_DNA"/>
</dbReference>
<dbReference type="InterPro" id="IPR027417">
    <property type="entry name" value="P-loop_NTPase"/>
</dbReference>
<dbReference type="InterPro" id="IPR040980">
    <property type="entry name" value="SWI2_SNF2"/>
</dbReference>
<keyword evidence="16" id="KW-1185">Reference proteome</keyword>
<keyword evidence="3" id="KW-0540">Nuclease</keyword>
<dbReference type="SUPFAM" id="SSF52540">
    <property type="entry name" value="P-loop containing nucleoside triphosphate hydrolases"/>
    <property type="match status" value="2"/>
</dbReference>
<evidence type="ECO:0000256" key="5">
    <source>
        <dbReference type="ARBA" id="ARBA00022747"/>
    </source>
</evidence>
<comment type="function">
    <text evidence="10">Subunit R is required for both nuclease and ATPase activities, but not for modification.</text>
</comment>
<dbReference type="CDD" id="cd22332">
    <property type="entry name" value="HsdR_N"/>
    <property type="match status" value="1"/>
</dbReference>
<dbReference type="EC" id="3.1.21.3" evidence="10"/>
<evidence type="ECO:0000256" key="9">
    <source>
        <dbReference type="ARBA" id="ARBA00023125"/>
    </source>
</evidence>
<reference evidence="15 16" key="1">
    <citation type="submission" date="2014-03" db="EMBL/GenBank/DDBJ databases">
        <title>complete genome sequence of Flavobacteriaceae bacterium JBKA-6.</title>
        <authorList>
            <person name="Takano T."/>
            <person name="Nakamura Y."/>
            <person name="Takuma S."/>
            <person name="Yasuike M."/>
            <person name="Matsuyama T."/>
            <person name="Sakai T."/>
            <person name="Fujiwara A."/>
            <person name="Kimoto K."/>
            <person name="Fukuda Y."/>
            <person name="Kondo H."/>
            <person name="Hirono I."/>
            <person name="Nakayasu C."/>
        </authorList>
    </citation>
    <scope>NUCLEOTIDE SEQUENCE [LARGE SCALE GENOMIC DNA]</scope>
    <source>
        <strain evidence="15 16">JBKA-6</strain>
    </source>
</reference>
<evidence type="ECO:0000256" key="3">
    <source>
        <dbReference type="ARBA" id="ARBA00022722"/>
    </source>
</evidence>
<dbReference type="CDD" id="cd18030">
    <property type="entry name" value="DEXHc_RE_I_HsdR"/>
    <property type="match status" value="1"/>
</dbReference>
<proteinExistence type="inferred from homology"/>
<feature type="domain" description="Type I restriction enzyme HindI endonuclease subunit-like C-terminal" evidence="12">
    <location>
        <begin position="722"/>
        <end position="1060"/>
    </location>
</feature>
<dbReference type="InterPro" id="IPR055180">
    <property type="entry name" value="HsdR_RecA-like_helicase_dom_2"/>
</dbReference>
<evidence type="ECO:0000259" key="14">
    <source>
        <dbReference type="Pfam" id="PF22679"/>
    </source>
</evidence>
<evidence type="ECO:0000313" key="15">
    <source>
        <dbReference type="EMBL" id="BAV94024.1"/>
    </source>
</evidence>
<evidence type="ECO:0000259" key="13">
    <source>
        <dbReference type="Pfam" id="PF18766"/>
    </source>
</evidence>
<evidence type="ECO:0000256" key="6">
    <source>
        <dbReference type="ARBA" id="ARBA00022759"/>
    </source>
</evidence>
<dbReference type="Gene3D" id="3.90.1570.50">
    <property type="match status" value="1"/>
</dbReference>
<evidence type="ECO:0000313" key="16">
    <source>
        <dbReference type="Proteomes" id="UP000243197"/>
    </source>
</evidence>
<feature type="domain" description="SWI2/SNF2 ATPase" evidence="13">
    <location>
        <begin position="282"/>
        <end position="518"/>
    </location>
</feature>